<evidence type="ECO:0000256" key="4">
    <source>
        <dbReference type="ARBA" id="ARBA00022692"/>
    </source>
</evidence>
<evidence type="ECO:0000256" key="5">
    <source>
        <dbReference type="ARBA" id="ARBA00022989"/>
    </source>
</evidence>
<dbReference type="PANTHER" id="PTHR43005:SF2">
    <property type="entry name" value="INTEGRAL MEMBRANE SUGAR TRANSPORT PROTEIN"/>
    <property type="match status" value="1"/>
</dbReference>
<reference evidence="9" key="1">
    <citation type="journal article" date="2014" name="Int. J. Syst. Evol. Microbiol.">
        <title>Complete genome sequence of Corynebacterium casei LMG S-19264T (=DSM 44701T), isolated from a smear-ripened cheese.</title>
        <authorList>
            <consortium name="US DOE Joint Genome Institute (JGI-PGF)"/>
            <person name="Walter F."/>
            <person name="Albersmeier A."/>
            <person name="Kalinowski J."/>
            <person name="Ruckert C."/>
        </authorList>
    </citation>
    <scope>NUCLEOTIDE SEQUENCE</scope>
    <source>
        <strain evidence="9">KCTC 22169</strain>
    </source>
</reference>
<organism evidence="9 10">
    <name type="scientific">Saccharospirillum salsuginis</name>
    <dbReference type="NCBI Taxonomy" id="418750"/>
    <lineage>
        <taxon>Bacteria</taxon>
        <taxon>Pseudomonadati</taxon>
        <taxon>Pseudomonadota</taxon>
        <taxon>Gammaproteobacteria</taxon>
        <taxon>Oceanospirillales</taxon>
        <taxon>Saccharospirillaceae</taxon>
        <taxon>Saccharospirillum</taxon>
    </lineage>
</organism>
<evidence type="ECO:0000256" key="6">
    <source>
        <dbReference type="ARBA" id="ARBA00023136"/>
    </source>
</evidence>
<dbReference type="Gene3D" id="1.10.3720.10">
    <property type="entry name" value="MetI-like"/>
    <property type="match status" value="1"/>
</dbReference>
<dbReference type="InterPro" id="IPR035906">
    <property type="entry name" value="MetI-like_sf"/>
</dbReference>
<accession>A0A918K5F8</accession>
<dbReference type="CDD" id="cd06261">
    <property type="entry name" value="TM_PBP2"/>
    <property type="match status" value="1"/>
</dbReference>
<feature type="transmembrane region" description="Helical" evidence="7">
    <location>
        <begin position="274"/>
        <end position="297"/>
    </location>
</feature>
<dbReference type="SUPFAM" id="SSF161098">
    <property type="entry name" value="MetI-like"/>
    <property type="match status" value="1"/>
</dbReference>
<protein>
    <submittedName>
        <fullName evidence="9">ABC transporter permease</fullName>
    </submittedName>
</protein>
<keyword evidence="6 7" id="KW-0472">Membrane</keyword>
<evidence type="ECO:0000256" key="3">
    <source>
        <dbReference type="ARBA" id="ARBA00022475"/>
    </source>
</evidence>
<keyword evidence="4 7" id="KW-0812">Transmembrane</keyword>
<evidence type="ECO:0000313" key="10">
    <source>
        <dbReference type="Proteomes" id="UP000626148"/>
    </source>
</evidence>
<dbReference type="EMBL" id="BMXR01000003">
    <property type="protein sequence ID" value="GGX49132.1"/>
    <property type="molecule type" value="Genomic_DNA"/>
</dbReference>
<dbReference type="RefSeq" id="WP_189607968.1">
    <property type="nucleotide sequence ID" value="NZ_BMXR01000003.1"/>
</dbReference>
<evidence type="ECO:0000259" key="8">
    <source>
        <dbReference type="PROSITE" id="PS50928"/>
    </source>
</evidence>
<dbReference type="Proteomes" id="UP000626148">
    <property type="component" value="Unassembled WGS sequence"/>
</dbReference>
<evidence type="ECO:0000313" key="9">
    <source>
        <dbReference type="EMBL" id="GGX49132.1"/>
    </source>
</evidence>
<feature type="transmembrane region" description="Helical" evidence="7">
    <location>
        <begin position="92"/>
        <end position="112"/>
    </location>
</feature>
<dbReference type="PANTHER" id="PTHR43005">
    <property type="entry name" value="BLR7065 PROTEIN"/>
    <property type="match status" value="1"/>
</dbReference>
<dbReference type="InterPro" id="IPR000515">
    <property type="entry name" value="MetI-like"/>
</dbReference>
<comment type="caution">
    <text evidence="9">The sequence shown here is derived from an EMBL/GenBank/DDBJ whole genome shotgun (WGS) entry which is preliminary data.</text>
</comment>
<feature type="transmembrane region" description="Helical" evidence="7">
    <location>
        <begin position="27"/>
        <end position="49"/>
    </location>
</feature>
<feature type="transmembrane region" description="Helical" evidence="7">
    <location>
        <begin position="124"/>
        <end position="145"/>
    </location>
</feature>
<keyword evidence="5 7" id="KW-1133">Transmembrane helix</keyword>
<feature type="domain" description="ABC transmembrane type-1" evidence="8">
    <location>
        <begin position="87"/>
        <end position="298"/>
    </location>
</feature>
<keyword evidence="2 7" id="KW-0813">Transport</keyword>
<evidence type="ECO:0000256" key="2">
    <source>
        <dbReference type="ARBA" id="ARBA00022448"/>
    </source>
</evidence>
<comment type="subcellular location">
    <subcellularLocation>
        <location evidence="1 7">Cell membrane</location>
        <topology evidence="1 7">Multi-pass membrane protein</topology>
    </subcellularLocation>
</comment>
<gene>
    <name evidence="9" type="ORF">GCM10007392_15510</name>
</gene>
<dbReference type="Pfam" id="PF00528">
    <property type="entry name" value="BPD_transp_1"/>
    <property type="match status" value="1"/>
</dbReference>
<evidence type="ECO:0000256" key="7">
    <source>
        <dbReference type="RuleBase" id="RU363032"/>
    </source>
</evidence>
<dbReference type="GO" id="GO:0055085">
    <property type="term" value="P:transmembrane transport"/>
    <property type="evidence" value="ECO:0007669"/>
    <property type="project" value="InterPro"/>
</dbReference>
<evidence type="ECO:0000256" key="1">
    <source>
        <dbReference type="ARBA" id="ARBA00004651"/>
    </source>
</evidence>
<dbReference type="PROSITE" id="PS50928">
    <property type="entry name" value="ABC_TM1"/>
    <property type="match status" value="1"/>
</dbReference>
<feature type="transmembrane region" description="Helical" evidence="7">
    <location>
        <begin position="173"/>
        <end position="198"/>
    </location>
</feature>
<name>A0A918K5F8_9GAMM</name>
<feature type="transmembrane region" description="Helical" evidence="7">
    <location>
        <begin position="230"/>
        <end position="254"/>
    </location>
</feature>
<dbReference type="AlphaFoldDB" id="A0A918K5F8"/>
<proteinExistence type="inferred from homology"/>
<keyword evidence="3" id="KW-1003">Cell membrane</keyword>
<sequence length="307" mass="34235">MTALNHSAPAPVNAERRTLSDLAQRRIIIVCFLVLPVGLLTVFSFYPAARLVYLSFMDWDGFSPVMDFVGFANYVEILYWDPELLAPLLNSFYYFFGSLIQLGLALWFAIILNQKLPGGDLFKVLLFLPFVLNQVASAFVFRVFFQVDGGLDSFLSLIGLDALSQPWLMDKDVVPWSLVGASVWRYLGFNLVVFYGALQSIPSDLYEAATIDGANEWQKFRFITLPAIKLMIMLQALLALVGSLEVFEIPLLITGGANGTKTFVMATVEQAFQFQSYGIASAMAVLLLIMVFAFLLVQRTVSQEKAL</sequence>
<keyword evidence="10" id="KW-1185">Reference proteome</keyword>
<dbReference type="GO" id="GO:0005886">
    <property type="term" value="C:plasma membrane"/>
    <property type="evidence" value="ECO:0007669"/>
    <property type="project" value="UniProtKB-SubCell"/>
</dbReference>
<comment type="similarity">
    <text evidence="7">Belongs to the binding-protein-dependent transport system permease family.</text>
</comment>
<reference evidence="9" key="2">
    <citation type="submission" date="2020-09" db="EMBL/GenBank/DDBJ databases">
        <authorList>
            <person name="Sun Q."/>
            <person name="Kim S."/>
        </authorList>
    </citation>
    <scope>NUCLEOTIDE SEQUENCE</scope>
    <source>
        <strain evidence="9">KCTC 22169</strain>
    </source>
</reference>